<feature type="domain" description="FAD dependent oxidoreductase" evidence="1">
    <location>
        <begin position="2"/>
        <end position="304"/>
    </location>
</feature>
<reference evidence="3" key="1">
    <citation type="submission" date="2017-06" db="EMBL/GenBank/DDBJ databases">
        <title>Genome analysis of Fimbriiglobus ruber SP5, the first member of the order Planctomycetales with confirmed chitinolytic capability.</title>
        <authorList>
            <person name="Ravin N.V."/>
            <person name="Rakitin A.L."/>
            <person name="Ivanova A.A."/>
            <person name="Beletsky A.V."/>
            <person name="Kulichevskaya I.S."/>
            <person name="Mardanov A.V."/>
            <person name="Dedysh S.N."/>
        </authorList>
    </citation>
    <scope>NUCLEOTIDE SEQUENCE [LARGE SCALE GENOMIC DNA]</scope>
    <source>
        <strain evidence="3">SP5</strain>
    </source>
</reference>
<name>A0A225E0L6_9BACT</name>
<comment type="caution">
    <text evidence="2">The sequence shown here is derived from an EMBL/GenBank/DDBJ whole genome shotgun (WGS) entry which is preliminary data.</text>
</comment>
<keyword evidence="3" id="KW-1185">Reference proteome</keyword>
<evidence type="ECO:0000259" key="1">
    <source>
        <dbReference type="Pfam" id="PF01266"/>
    </source>
</evidence>
<dbReference type="AlphaFoldDB" id="A0A225E0L6"/>
<accession>A0A225E0L6</accession>
<dbReference type="InterPro" id="IPR036188">
    <property type="entry name" value="FAD/NAD-bd_sf"/>
</dbReference>
<dbReference type="SUPFAM" id="SSF54373">
    <property type="entry name" value="FAD-linked reductases, C-terminal domain"/>
    <property type="match status" value="1"/>
</dbReference>
<sequence>MVVIDRAEAATASRVAAGLITPVTGQRLAKTWRLEPLWAAARAFYARVEAETQSSLLSELETVRLFQDTTERAAFVARVDTILKGLVSGPDVPVNATWFDAPHGGFAMVPAGRLDVARYLQVSRDVFARDGGYFVGEIDPERDVELVAGGVRLPRFGIAARGIVFCQGFSAVSNPWFPRVPYNFAKGEILTLRVPGLAESRTIHRGVWFLPIGGETYLAGATYERDALDCEPTPKGREELSARLRSLLRLPFDVTGHVAAVRPIVQDQRPTIGVHPDHPQIGYFNGLGSKGSLQAPFVASQFADFLTANGTIEREIDLARMTR</sequence>
<dbReference type="Gene3D" id="3.30.9.10">
    <property type="entry name" value="D-Amino Acid Oxidase, subunit A, domain 2"/>
    <property type="match status" value="1"/>
</dbReference>
<dbReference type="SUPFAM" id="SSF51971">
    <property type="entry name" value="Nucleotide-binding domain"/>
    <property type="match status" value="1"/>
</dbReference>
<dbReference type="EMBL" id="NIDE01000001">
    <property type="protein sequence ID" value="OWK46743.1"/>
    <property type="molecule type" value="Genomic_DNA"/>
</dbReference>
<organism evidence="2 3">
    <name type="scientific">Fimbriiglobus ruber</name>
    <dbReference type="NCBI Taxonomy" id="1908690"/>
    <lineage>
        <taxon>Bacteria</taxon>
        <taxon>Pseudomonadati</taxon>
        <taxon>Planctomycetota</taxon>
        <taxon>Planctomycetia</taxon>
        <taxon>Gemmatales</taxon>
        <taxon>Gemmataceae</taxon>
        <taxon>Fimbriiglobus</taxon>
    </lineage>
</organism>
<dbReference type="Pfam" id="PF01266">
    <property type="entry name" value="DAO"/>
    <property type="match status" value="1"/>
</dbReference>
<dbReference type="Proteomes" id="UP000214646">
    <property type="component" value="Unassembled WGS sequence"/>
</dbReference>
<evidence type="ECO:0000313" key="3">
    <source>
        <dbReference type="Proteomes" id="UP000214646"/>
    </source>
</evidence>
<dbReference type="InterPro" id="IPR006076">
    <property type="entry name" value="FAD-dep_OxRdtase"/>
</dbReference>
<proteinExistence type="predicted"/>
<evidence type="ECO:0000313" key="2">
    <source>
        <dbReference type="EMBL" id="OWK46743.1"/>
    </source>
</evidence>
<gene>
    <name evidence="2" type="ORF">FRUB_00442</name>
</gene>
<protein>
    <recommendedName>
        <fullName evidence="1">FAD dependent oxidoreductase domain-containing protein</fullName>
    </recommendedName>
</protein>
<dbReference type="Gene3D" id="3.50.50.60">
    <property type="entry name" value="FAD/NAD(P)-binding domain"/>
    <property type="match status" value="1"/>
</dbReference>